<proteinExistence type="predicted"/>
<dbReference type="InterPro" id="IPR027417">
    <property type="entry name" value="P-loop_NTPase"/>
</dbReference>
<dbReference type="SMART" id="SM00382">
    <property type="entry name" value="AAA"/>
    <property type="match status" value="1"/>
</dbReference>
<dbReference type="Pfam" id="PF00005">
    <property type="entry name" value="ABC_tran"/>
    <property type="match status" value="1"/>
</dbReference>
<keyword evidence="6" id="KW-1185">Reference proteome</keyword>
<dbReference type="Proteomes" id="UP000000323">
    <property type="component" value="Chromosome 1"/>
</dbReference>
<accession>D1CDZ6</accession>
<gene>
    <name evidence="5" type="ordered locus">Tter_0230</name>
</gene>
<evidence type="ECO:0000259" key="4">
    <source>
        <dbReference type="PROSITE" id="PS50893"/>
    </source>
</evidence>
<evidence type="ECO:0000256" key="2">
    <source>
        <dbReference type="ARBA" id="ARBA00022741"/>
    </source>
</evidence>
<dbReference type="SUPFAM" id="SSF52540">
    <property type="entry name" value="P-loop containing nucleoside triphosphate hydrolases"/>
    <property type="match status" value="1"/>
</dbReference>
<feature type="domain" description="ABC transporter" evidence="4">
    <location>
        <begin position="17"/>
        <end position="250"/>
    </location>
</feature>
<dbReference type="PROSITE" id="PS50893">
    <property type="entry name" value="ABC_TRANSPORTER_2"/>
    <property type="match status" value="1"/>
</dbReference>
<dbReference type="OrthoDB" id="9801958at2"/>
<dbReference type="PROSITE" id="PS00211">
    <property type="entry name" value="ABC_TRANSPORTER_1"/>
    <property type="match status" value="1"/>
</dbReference>
<dbReference type="STRING" id="525904.Tter_0230"/>
<reference evidence="6" key="1">
    <citation type="journal article" date="2010" name="Stand. Genomic Sci.">
        <title>Complete genome sequence of 'Thermobaculum terrenum' type strain (YNP1).</title>
        <authorList>
            <person name="Kiss H."/>
            <person name="Cleland D."/>
            <person name="Lapidus A."/>
            <person name="Lucas S."/>
            <person name="Glavina Del Rio T."/>
            <person name="Nolan M."/>
            <person name="Tice H."/>
            <person name="Han C."/>
            <person name="Goodwin L."/>
            <person name="Pitluck S."/>
            <person name="Liolios K."/>
            <person name="Ivanova N."/>
            <person name="Mavromatis K."/>
            <person name="Ovchinnikova G."/>
            <person name="Pati A."/>
            <person name="Chen A."/>
            <person name="Palaniappan K."/>
            <person name="Land M."/>
            <person name="Hauser L."/>
            <person name="Chang Y."/>
            <person name="Jeffries C."/>
            <person name="Lu M."/>
            <person name="Brettin T."/>
            <person name="Detter J."/>
            <person name="Goker M."/>
            <person name="Tindall B."/>
            <person name="Beck B."/>
            <person name="McDermott T."/>
            <person name="Woyke T."/>
            <person name="Bristow J."/>
            <person name="Eisen J."/>
            <person name="Markowitz V."/>
            <person name="Hugenholtz P."/>
            <person name="Kyrpides N."/>
            <person name="Klenk H."/>
            <person name="Cheng J."/>
        </authorList>
    </citation>
    <scope>NUCLEOTIDE SEQUENCE [LARGE SCALE GENOMIC DNA]</scope>
    <source>
        <strain evidence="6">ATCC BAA-798 / YNP1</strain>
    </source>
</reference>
<dbReference type="InterPro" id="IPR003439">
    <property type="entry name" value="ABC_transporter-like_ATP-bd"/>
</dbReference>
<dbReference type="GO" id="GO:0005524">
    <property type="term" value="F:ATP binding"/>
    <property type="evidence" value="ECO:0007669"/>
    <property type="project" value="UniProtKB-KW"/>
</dbReference>
<dbReference type="GO" id="GO:0016887">
    <property type="term" value="F:ATP hydrolysis activity"/>
    <property type="evidence" value="ECO:0007669"/>
    <property type="project" value="InterPro"/>
</dbReference>
<dbReference type="InterPro" id="IPR003593">
    <property type="entry name" value="AAA+_ATPase"/>
</dbReference>
<evidence type="ECO:0000256" key="3">
    <source>
        <dbReference type="ARBA" id="ARBA00022840"/>
    </source>
</evidence>
<keyword evidence="2" id="KW-0547">Nucleotide-binding</keyword>
<dbReference type="HOGENOM" id="CLU_000604_1_22_0"/>
<dbReference type="RefSeq" id="WP_012874187.1">
    <property type="nucleotide sequence ID" value="NC_013525.1"/>
</dbReference>
<evidence type="ECO:0000256" key="1">
    <source>
        <dbReference type="ARBA" id="ARBA00022448"/>
    </source>
</evidence>
<organism evidence="5 6">
    <name type="scientific">Thermobaculum terrenum (strain ATCC BAA-798 / CCMEE 7001 / YNP1)</name>
    <dbReference type="NCBI Taxonomy" id="525904"/>
    <lineage>
        <taxon>Bacteria</taxon>
        <taxon>Bacillati</taxon>
        <taxon>Chloroflexota</taxon>
        <taxon>Chloroflexia</taxon>
        <taxon>Candidatus Thermobaculales</taxon>
        <taxon>Candidatus Thermobaculaceae</taxon>
        <taxon>Thermobaculum</taxon>
    </lineage>
</organism>
<dbReference type="KEGG" id="ttr:Tter_0230"/>
<protein>
    <submittedName>
        <fullName evidence="5">ABC transporter related protein</fullName>
    </submittedName>
</protein>
<dbReference type="Gene3D" id="3.40.50.300">
    <property type="entry name" value="P-loop containing nucleotide triphosphate hydrolases"/>
    <property type="match status" value="1"/>
</dbReference>
<dbReference type="eggNOG" id="COG1116">
    <property type="taxonomic scope" value="Bacteria"/>
</dbReference>
<keyword evidence="3" id="KW-0067">ATP-binding</keyword>
<keyword evidence="1" id="KW-0813">Transport</keyword>
<dbReference type="AlphaFoldDB" id="D1CDZ6"/>
<name>D1CDZ6_THET1</name>
<dbReference type="CDD" id="cd03293">
    <property type="entry name" value="ABC_NrtD_SsuB_transporters"/>
    <property type="match status" value="1"/>
</dbReference>
<dbReference type="PANTHER" id="PTHR42788">
    <property type="entry name" value="TAURINE IMPORT ATP-BINDING PROTEIN-RELATED"/>
    <property type="match status" value="1"/>
</dbReference>
<dbReference type="PANTHER" id="PTHR42788:SF13">
    <property type="entry name" value="ALIPHATIC SULFONATES IMPORT ATP-BINDING PROTEIN SSUB"/>
    <property type="match status" value="1"/>
</dbReference>
<dbReference type="EMBL" id="CP001825">
    <property type="protein sequence ID" value="ACZ41152.1"/>
    <property type="molecule type" value="Genomic_DNA"/>
</dbReference>
<evidence type="ECO:0000313" key="5">
    <source>
        <dbReference type="EMBL" id="ACZ41152.1"/>
    </source>
</evidence>
<dbReference type="InterPro" id="IPR017871">
    <property type="entry name" value="ABC_transporter-like_CS"/>
</dbReference>
<evidence type="ECO:0000313" key="6">
    <source>
        <dbReference type="Proteomes" id="UP000000323"/>
    </source>
</evidence>
<sequence>MRASTAATSTKLQPPRVVFKNITKNFRSKNGDIYTALGGVDLEVPAGKFVAIVGPSGCGKSTLLRILSGLDRPSSGEVMINDQRVAGVMPQIVGFLQQQDTLLPWKTVFENVALGLRFRKFPAEEIKSRVEDWLRKVNLYRFRNHYPAQLSGGMRRRVAIAQTLILDPPLLLMDEPFSSLDAQTRYMMEMDLLSLAGSGERTIIFVTHDLEEAASMADTVVVLAAGPHSRVKAIVDVDIERPRDLLAIRSDPRFGQITRFLWDQLYEEVNKSYGK</sequence>
<dbReference type="InterPro" id="IPR050166">
    <property type="entry name" value="ABC_transporter_ATP-bind"/>
</dbReference>